<dbReference type="InterPro" id="IPR013210">
    <property type="entry name" value="LRR_N_plant-typ"/>
</dbReference>
<dbReference type="Pfam" id="PF08263">
    <property type="entry name" value="LRRNT_2"/>
    <property type="match status" value="1"/>
</dbReference>
<evidence type="ECO:0000313" key="7">
    <source>
        <dbReference type="EMBL" id="KAL2611799.1"/>
    </source>
</evidence>
<feature type="signal peptide" evidence="5">
    <location>
        <begin position="1"/>
        <end position="25"/>
    </location>
</feature>
<keyword evidence="8" id="KW-1185">Reference proteome</keyword>
<dbReference type="InterPro" id="IPR052595">
    <property type="entry name" value="LRRC69/RLP"/>
</dbReference>
<protein>
    <recommendedName>
        <fullName evidence="6">Leucine-rich repeat-containing N-terminal plant-type domain-containing protein</fullName>
    </recommendedName>
</protein>
<dbReference type="AlphaFoldDB" id="A0ABD1XS81"/>
<keyword evidence="5" id="KW-0732">Signal</keyword>
<feature type="chain" id="PRO_5044874655" description="Leucine-rich repeat-containing N-terminal plant-type domain-containing protein" evidence="5">
    <location>
        <begin position="26"/>
        <end position="517"/>
    </location>
</feature>
<dbReference type="Proteomes" id="UP001605036">
    <property type="component" value="Unassembled WGS sequence"/>
</dbReference>
<keyword evidence="2" id="KW-0433">Leucine-rich repeat</keyword>
<keyword evidence="3" id="KW-0677">Repeat</keyword>
<evidence type="ECO:0000256" key="1">
    <source>
        <dbReference type="ARBA" id="ARBA00004167"/>
    </source>
</evidence>
<evidence type="ECO:0000256" key="4">
    <source>
        <dbReference type="ARBA" id="ARBA00023136"/>
    </source>
</evidence>
<keyword evidence="4" id="KW-0472">Membrane</keyword>
<reference evidence="7 8" key="1">
    <citation type="submission" date="2024-09" db="EMBL/GenBank/DDBJ databases">
        <title>Chromosome-scale assembly of Riccia fluitans.</title>
        <authorList>
            <person name="Paukszto L."/>
            <person name="Sawicki J."/>
            <person name="Karawczyk K."/>
            <person name="Piernik-Szablinska J."/>
            <person name="Szczecinska M."/>
            <person name="Mazdziarz M."/>
        </authorList>
    </citation>
    <scope>NUCLEOTIDE SEQUENCE [LARGE SCALE GENOMIC DNA]</scope>
    <source>
        <strain evidence="7">Rf_01</strain>
        <tissue evidence="7">Aerial parts of the thallus</tissue>
    </source>
</reference>
<evidence type="ECO:0000256" key="2">
    <source>
        <dbReference type="ARBA" id="ARBA00022614"/>
    </source>
</evidence>
<dbReference type="PANTHER" id="PTHR48057:SF7">
    <property type="entry name" value="LEUCINE-RICH REPEAT SERINE_THREONINE-PROTEIN KINASE 1"/>
    <property type="match status" value="1"/>
</dbReference>
<dbReference type="InterPro" id="IPR032675">
    <property type="entry name" value="LRR_dom_sf"/>
</dbReference>
<feature type="domain" description="Leucine-rich repeat-containing N-terminal plant-type" evidence="6">
    <location>
        <begin position="30"/>
        <end position="70"/>
    </location>
</feature>
<proteinExistence type="predicted"/>
<dbReference type="FunFam" id="3.80.10.10:FF:000383">
    <property type="entry name" value="Leucine-rich repeat receptor protein kinase EMS1"/>
    <property type="match status" value="1"/>
</dbReference>
<comment type="caution">
    <text evidence="7">The sequence shown here is derived from an EMBL/GenBank/DDBJ whole genome shotgun (WGS) entry which is preliminary data.</text>
</comment>
<evidence type="ECO:0000313" key="8">
    <source>
        <dbReference type="Proteomes" id="UP001605036"/>
    </source>
</evidence>
<accession>A0ABD1XS81</accession>
<dbReference type="PANTHER" id="PTHR48057">
    <property type="entry name" value="LEUCINE-RICH REPEAT SERINE/THREONINE-PROTEIN KINASE 1"/>
    <property type="match status" value="1"/>
</dbReference>
<organism evidence="7 8">
    <name type="scientific">Riccia fluitans</name>
    <dbReference type="NCBI Taxonomy" id="41844"/>
    <lineage>
        <taxon>Eukaryota</taxon>
        <taxon>Viridiplantae</taxon>
        <taxon>Streptophyta</taxon>
        <taxon>Embryophyta</taxon>
        <taxon>Marchantiophyta</taxon>
        <taxon>Marchantiopsida</taxon>
        <taxon>Marchantiidae</taxon>
        <taxon>Marchantiales</taxon>
        <taxon>Ricciaceae</taxon>
        <taxon>Riccia</taxon>
    </lineage>
</organism>
<evidence type="ECO:0000259" key="6">
    <source>
        <dbReference type="Pfam" id="PF08263"/>
    </source>
</evidence>
<dbReference type="PROSITE" id="PS51450">
    <property type="entry name" value="LRR"/>
    <property type="match status" value="1"/>
</dbReference>
<evidence type="ECO:0000256" key="3">
    <source>
        <dbReference type="ARBA" id="ARBA00022737"/>
    </source>
</evidence>
<dbReference type="PRINTS" id="PR00019">
    <property type="entry name" value="LEURICHRPT"/>
</dbReference>
<dbReference type="SUPFAM" id="SSF52058">
    <property type="entry name" value="L domain-like"/>
    <property type="match status" value="1"/>
</dbReference>
<dbReference type="Pfam" id="PF00560">
    <property type="entry name" value="LRR_1"/>
    <property type="match status" value="5"/>
</dbReference>
<sequence>MEYSLRRWRVVAALLLSVYLPACHAQQCNENDNKALLEFKAGFTPQGFFNIFESWKAGTNCCQWNGVNCTSSGRVNGLLISNPNIHGGPSPAAERNVSYNGVLGATLGDLSELRILDLSYILFNGPMPDTFGKLKQLERLTMFYNNFSGSLSPSIGGATSLKNLDVSGASYFLSSPGLKPGPIPPSFCQLRNLQTLRLVSFTLNGNELTGDIPSEIGNLVNLQFLDLSDNSLSGSIPPASGNLAVVTALTLSNNRLEGKVPSEIANCGTNSSGGFVWLEISNNRLSGSIPDIFGGGIIQTFSASRNRFTGGFPLTLAKVHSVDVSYNSLSDLEPVGTLPPAPSVEYLYMGNNAFSGTVPSWLIDLVASANITIFDISVNKFTGPIPAVFLENVWNVNASYNMLTGQLPTVSSLQSGFLGFSHNRISGPITSAFIGSLLSTTNLLDLSFNQLSGPLPANSGDFLRLDYLDRSDNQLTGEVPASIEKIPTLDYLDLSHNNFTGRVPSKGHSPAPAAAPV</sequence>
<dbReference type="GO" id="GO:0016020">
    <property type="term" value="C:membrane"/>
    <property type="evidence" value="ECO:0007669"/>
    <property type="project" value="UniProtKB-SubCell"/>
</dbReference>
<dbReference type="FunFam" id="3.80.10.10:FF:000095">
    <property type="entry name" value="LRR receptor-like serine/threonine-protein kinase GSO1"/>
    <property type="match status" value="1"/>
</dbReference>
<evidence type="ECO:0000256" key="5">
    <source>
        <dbReference type="SAM" id="SignalP"/>
    </source>
</evidence>
<name>A0ABD1XS81_9MARC</name>
<gene>
    <name evidence="7" type="ORF">R1flu_023491</name>
</gene>
<dbReference type="InterPro" id="IPR001611">
    <property type="entry name" value="Leu-rich_rpt"/>
</dbReference>
<dbReference type="Gene3D" id="3.80.10.10">
    <property type="entry name" value="Ribonuclease Inhibitor"/>
    <property type="match status" value="3"/>
</dbReference>
<comment type="subcellular location">
    <subcellularLocation>
        <location evidence="1">Membrane</location>
        <topology evidence="1">Single-pass membrane protein</topology>
    </subcellularLocation>
</comment>
<dbReference type="EMBL" id="JBHFFA010000007">
    <property type="protein sequence ID" value="KAL2611799.1"/>
    <property type="molecule type" value="Genomic_DNA"/>
</dbReference>